<evidence type="ECO:0000256" key="10">
    <source>
        <dbReference type="ARBA" id="ARBA00023172"/>
    </source>
</evidence>
<evidence type="ECO:0000256" key="8">
    <source>
        <dbReference type="ARBA" id="ARBA00022932"/>
    </source>
</evidence>
<dbReference type="GO" id="GO:0015074">
    <property type="term" value="P:DNA integration"/>
    <property type="evidence" value="ECO:0007669"/>
    <property type="project" value="UniProtKB-KW"/>
</dbReference>
<dbReference type="InterPro" id="IPR001584">
    <property type="entry name" value="Integrase_cat-core"/>
</dbReference>
<keyword evidence="6" id="KW-0229">DNA integration</keyword>
<dbReference type="Pfam" id="PF17921">
    <property type="entry name" value="Integrase_H2C2"/>
    <property type="match status" value="1"/>
</dbReference>
<accession>A0A6L2MF38</accession>
<reference evidence="15" key="1">
    <citation type="journal article" date="2019" name="Sci. Rep.">
        <title>Draft genome of Tanacetum cinerariifolium, the natural source of mosquito coil.</title>
        <authorList>
            <person name="Yamashiro T."/>
            <person name="Shiraishi A."/>
            <person name="Satake H."/>
            <person name="Nakayama K."/>
        </authorList>
    </citation>
    <scope>NUCLEOTIDE SEQUENCE</scope>
</reference>
<feature type="compositionally biased region" description="Basic and acidic residues" evidence="12">
    <location>
        <begin position="594"/>
        <end position="609"/>
    </location>
</feature>
<dbReference type="Gene3D" id="1.10.340.70">
    <property type="match status" value="1"/>
</dbReference>
<evidence type="ECO:0000256" key="1">
    <source>
        <dbReference type="ARBA" id="ARBA00022670"/>
    </source>
</evidence>
<dbReference type="Gene3D" id="3.30.420.10">
    <property type="entry name" value="Ribonuclease H-like superfamily/Ribonuclease H"/>
    <property type="match status" value="1"/>
</dbReference>
<evidence type="ECO:0000259" key="13">
    <source>
        <dbReference type="PROSITE" id="PS50878"/>
    </source>
</evidence>
<dbReference type="Pfam" id="PF17919">
    <property type="entry name" value="RT_RNaseH_2"/>
    <property type="match status" value="1"/>
</dbReference>
<dbReference type="InterPro" id="IPR000477">
    <property type="entry name" value="RT_dom"/>
</dbReference>
<dbReference type="InterPro" id="IPR012337">
    <property type="entry name" value="RNaseH-like_sf"/>
</dbReference>
<dbReference type="CDD" id="cd09272">
    <property type="entry name" value="RNase_HI_RT_Ty1"/>
    <property type="match status" value="1"/>
</dbReference>
<feature type="region of interest" description="Disordered" evidence="12">
    <location>
        <begin position="717"/>
        <end position="798"/>
    </location>
</feature>
<dbReference type="InterPro" id="IPR050951">
    <property type="entry name" value="Retrovirus_Pol_polyprotein"/>
</dbReference>
<dbReference type="Pfam" id="PF07727">
    <property type="entry name" value="RVT_2"/>
    <property type="match status" value="2"/>
</dbReference>
<dbReference type="Gene3D" id="3.30.70.270">
    <property type="match status" value="1"/>
</dbReference>
<name>A0A6L2MF38_TANCI</name>
<feature type="compositionally biased region" description="Basic residues" evidence="12">
    <location>
        <begin position="1697"/>
        <end position="1708"/>
    </location>
</feature>
<feature type="domain" description="Reverse transcriptase" evidence="13">
    <location>
        <begin position="1639"/>
        <end position="1902"/>
    </location>
</feature>
<dbReference type="InterPro" id="IPR056924">
    <property type="entry name" value="SH3_Tf2-1"/>
</dbReference>
<keyword evidence="10" id="KW-0233">DNA recombination</keyword>
<dbReference type="InterPro" id="IPR013103">
    <property type="entry name" value="RVT_2"/>
</dbReference>
<dbReference type="InterPro" id="IPR043128">
    <property type="entry name" value="Rev_trsase/Diguanyl_cyclase"/>
</dbReference>
<comment type="caution">
    <text evidence="15">The sequence shown here is derived from an EMBL/GenBank/DDBJ whole genome shotgun (WGS) entry which is preliminary data.</text>
</comment>
<evidence type="ECO:0000259" key="14">
    <source>
        <dbReference type="PROSITE" id="PS50994"/>
    </source>
</evidence>
<dbReference type="GO" id="GO:0006310">
    <property type="term" value="P:DNA recombination"/>
    <property type="evidence" value="ECO:0007669"/>
    <property type="project" value="UniProtKB-KW"/>
</dbReference>
<keyword evidence="2" id="KW-0479">Metal-binding</keyword>
<evidence type="ECO:0000313" key="15">
    <source>
        <dbReference type="EMBL" id="GEU70825.1"/>
    </source>
</evidence>
<evidence type="ECO:0000256" key="4">
    <source>
        <dbReference type="ARBA" id="ARBA00022801"/>
    </source>
</evidence>
<dbReference type="InterPro" id="IPR041577">
    <property type="entry name" value="RT_RNaseH_2"/>
</dbReference>
<feature type="compositionally biased region" description="Acidic residues" evidence="12">
    <location>
        <begin position="507"/>
        <end position="534"/>
    </location>
</feature>
<keyword evidence="11" id="KW-0511">Multifunctional enzyme</keyword>
<evidence type="ECO:0000256" key="3">
    <source>
        <dbReference type="ARBA" id="ARBA00022750"/>
    </source>
</evidence>
<evidence type="ECO:0000256" key="5">
    <source>
        <dbReference type="ARBA" id="ARBA00022842"/>
    </source>
</evidence>
<keyword evidence="8" id="KW-0808">Transferase</keyword>
<keyword evidence="5" id="KW-0460">Magnesium</keyword>
<evidence type="ECO:0000256" key="12">
    <source>
        <dbReference type="SAM" id="MobiDB-lite"/>
    </source>
</evidence>
<feature type="compositionally biased region" description="Basic and acidic residues" evidence="12">
    <location>
        <begin position="771"/>
        <end position="795"/>
    </location>
</feature>
<feature type="region of interest" description="Disordered" evidence="12">
    <location>
        <begin position="1684"/>
        <end position="1718"/>
    </location>
</feature>
<dbReference type="GO" id="GO:0003964">
    <property type="term" value="F:RNA-directed DNA polymerase activity"/>
    <property type="evidence" value="ECO:0007669"/>
    <property type="project" value="UniProtKB-KW"/>
</dbReference>
<evidence type="ECO:0000256" key="9">
    <source>
        <dbReference type="ARBA" id="ARBA00023125"/>
    </source>
</evidence>
<gene>
    <name evidence="15" type="ORF">Tci_042803</name>
</gene>
<feature type="compositionally biased region" description="Acidic residues" evidence="12">
    <location>
        <begin position="564"/>
        <end position="577"/>
    </location>
</feature>
<dbReference type="PROSITE" id="PS50878">
    <property type="entry name" value="RT_POL"/>
    <property type="match status" value="1"/>
</dbReference>
<keyword evidence="7 15" id="KW-0695">RNA-directed DNA polymerase</keyword>
<dbReference type="Gene3D" id="3.10.10.10">
    <property type="entry name" value="HIV Type 1 Reverse Transcriptase, subunit A, domain 1"/>
    <property type="match status" value="1"/>
</dbReference>
<dbReference type="InterPro" id="IPR036397">
    <property type="entry name" value="RNaseH_sf"/>
</dbReference>
<feature type="region of interest" description="Disordered" evidence="12">
    <location>
        <begin position="1748"/>
        <end position="1777"/>
    </location>
</feature>
<keyword evidence="1" id="KW-0645">Protease</keyword>
<feature type="compositionally biased region" description="Acidic residues" evidence="12">
    <location>
        <begin position="1748"/>
        <end position="1770"/>
    </location>
</feature>
<dbReference type="GO" id="GO:0003677">
    <property type="term" value="F:DNA binding"/>
    <property type="evidence" value="ECO:0007669"/>
    <property type="project" value="UniProtKB-KW"/>
</dbReference>
<organism evidence="15">
    <name type="scientific">Tanacetum cinerariifolium</name>
    <name type="common">Dalmatian daisy</name>
    <name type="synonym">Chrysanthemum cinerariifolium</name>
    <dbReference type="NCBI Taxonomy" id="118510"/>
    <lineage>
        <taxon>Eukaryota</taxon>
        <taxon>Viridiplantae</taxon>
        <taxon>Streptophyta</taxon>
        <taxon>Embryophyta</taxon>
        <taxon>Tracheophyta</taxon>
        <taxon>Spermatophyta</taxon>
        <taxon>Magnoliopsida</taxon>
        <taxon>eudicotyledons</taxon>
        <taxon>Gunneridae</taxon>
        <taxon>Pentapetalae</taxon>
        <taxon>asterids</taxon>
        <taxon>campanulids</taxon>
        <taxon>Asterales</taxon>
        <taxon>Asteraceae</taxon>
        <taxon>Asteroideae</taxon>
        <taxon>Anthemideae</taxon>
        <taxon>Anthemidinae</taxon>
        <taxon>Tanacetum</taxon>
    </lineage>
</organism>
<keyword evidence="4" id="KW-0378">Hydrolase</keyword>
<feature type="domain" description="Integrase catalytic" evidence="14">
    <location>
        <begin position="2069"/>
        <end position="2234"/>
    </location>
</feature>
<dbReference type="GO" id="GO:0003887">
    <property type="term" value="F:DNA-directed DNA polymerase activity"/>
    <property type="evidence" value="ECO:0007669"/>
    <property type="project" value="UniProtKB-KW"/>
</dbReference>
<dbReference type="GO" id="GO:0004190">
    <property type="term" value="F:aspartic-type endopeptidase activity"/>
    <property type="evidence" value="ECO:0007669"/>
    <property type="project" value="UniProtKB-KW"/>
</dbReference>
<dbReference type="InterPro" id="IPR041588">
    <property type="entry name" value="Integrase_H2C2"/>
</dbReference>
<dbReference type="SUPFAM" id="SSF53098">
    <property type="entry name" value="Ribonuclease H-like"/>
    <property type="match status" value="1"/>
</dbReference>
<dbReference type="GO" id="GO:0006508">
    <property type="term" value="P:proteolysis"/>
    <property type="evidence" value="ECO:0007669"/>
    <property type="project" value="UniProtKB-KW"/>
</dbReference>
<protein>
    <submittedName>
        <fullName evidence="15">Putative reverse transcriptase domain-containing protein</fullName>
    </submittedName>
</protein>
<dbReference type="PANTHER" id="PTHR37984">
    <property type="entry name" value="PROTEIN CBG26694"/>
    <property type="match status" value="1"/>
</dbReference>
<dbReference type="CDD" id="cd01647">
    <property type="entry name" value="RT_LTR"/>
    <property type="match status" value="1"/>
</dbReference>
<dbReference type="EMBL" id="BKCJ010006189">
    <property type="protein sequence ID" value="GEU70825.1"/>
    <property type="molecule type" value="Genomic_DNA"/>
</dbReference>
<keyword evidence="8" id="KW-0239">DNA-directed DNA polymerase</keyword>
<dbReference type="Pfam" id="PF00078">
    <property type="entry name" value="RVT_1"/>
    <property type="match status" value="1"/>
</dbReference>
<dbReference type="GO" id="GO:0046872">
    <property type="term" value="F:metal ion binding"/>
    <property type="evidence" value="ECO:0007669"/>
    <property type="project" value="UniProtKB-KW"/>
</dbReference>
<sequence>MTLESDEHGPLIWPTVEENGMTRTKKYAILSAAEKIQANYDMKATNIILQVRLLHERNQDPLAFVANQQMTPPHFNTYQSSYYNPQLQQQGRQGKSYSGTSYKSNATSSGGINAIRLARVVKCYNCQGEGYMASQCTQPKRPRNAAWYKDKAILAEAREARQILNEEKLAFLVDLGIPDASKELPKVSLVNQSLKKLKFYLTNFDKVEKKRTTHDARTEGKESVDSVAQIPSATTIVLGMFKLDLDPLAPRFLRTKDKAPEAIIKCIKNIQAIRIFVANAAHKNMTIYQMDVKTDFLNGELKKEVYVFQPERFVDQDNPSHVYKLKKALYGFKQAPPAWYDILSSFLISQHFSKGAVDPTLFTRAKHIDVRYNFIKEQVENGVMELYCVQTEYQLVDIFTKPLPRERLNFLIDKLDMKTLKDLTNQAMLKSKAYNTYYAFASGEKTPKPKYVRKKVDSDTSPKQKPVQATKGGSGDGVDTQSKVPDEQQQKVTGTNEGVGVIPEVLDVPEYDSESEEESWIFSQDDEDAEEESDMNDKSEETESDNDEDGLTHLNLSTYKVDDHEEDEEKVDDEEVSSDQRVSTPPDYELTNEEENKKGDDKDKEGEQEQDKEDDLLSALETEMSEFRQTSQFAKVVSLISGIVDTYLASKMKERVDVVVQLQTNKLREEAQAKNQEFLNQVDSTMKAIIKEQVQAQVSKIMPQIVKYVTKSLGDEVLDEDPSAGSNRGSKRRRSSKEVESSKEPKYKESKSTSSSKSAFKSQPKSSGKSTHAEEHDKKDDDLEDQPHQEYNTRNDDDECRQVIPLDHFINNDLEYLKGGSSSQKYTTFVTKTKAADYSQVKWIEEKKFYGYASNMESKHDVYSKHRIIAVTSLKIIKWFGYCHLEEIIVRRQNDQIYKFREGNFKRLHRQDIEDMLLLLVQDKLTNLNLEEQYALNVALRIFTRCIVIQEHVEDLQLGVESYQKKINLKKKQDTYRLDLRRMTAYTTYPDTQGIIYEDEMNRKCLMRTNELHNQNWRDLPRDIPLVSVEALRYDIKRSKGISKDEHGGASNRASILEKGSYVPWSSRFRRFLDNKQEDGERMWHSIEIGPYERQRIPNPDKANDVIIELLGKMTEANKKQYFSDIKGVIQDGRFDIQSKNVGYGNRNIGRQNRNQAANARNVIMMARIQSTDDNGDAEPKYDVDVVGEVTALQIILISRMLSKGVASSSSVRRPESKDTNLKKIVLLNTKSKSTSTKNQFANEPTTPVPNENAAESVQKDIASFNRNNFYNPFHTHVFEEAESSSTFQDPLNMHKFHQKHCSTDLWTKNHRIKQVISDPSKPVMTRCRLNTDAEMCMYTLTVSTMEPKYIKQAMLNHSWTESMQDELNQLKRLDVWELIERPIANGYGQEEGIDFEDSFTPVARLKTVRMFMAYVAHKNFAIYQMDVKTAFLNRPLKEEVFVSHPDSFVDPDFPNHIYRLKKALYGLKQAPRACHLDEEQLLDYGFRYNKIPMYCDSKSAIDMSCNPNVPCSKECKIVGQILVDHALSYALTATVDVSADVTYTVDMFHSTLKLLVETHENPFIAPATMKFIQPLVKIVRYQGYVDKVSAFSTKNLAQLWQTMFKVFNHWNVTVCEMLFPNEFITDDIHPTEEYKEYEKVLVRIDVLTIQPQSIESTQRMNRKPRAHMTPTPTAIASDVVQKNRKQVTEETSSLRKSLKVTIRKKKPSTTPISPPKKFLEEDIAKMVDDEDEESYASEFADSVFLNEEDDFDDKNNDDDDRKDDEDNDNDDVRTRIDLPRSLPSTLGKLGLGYHQLRIKEEDIRIIAFRTRYGHFEFQVMPFGLTNAPAVFMDLMNRVCKPYLDKFIIVFIDDILVYSKDEEEHGKHLKIILKLLKKERLYAKFSKCDFWLDSIQFVGHVIDRSGVHVDLARIEAIKNWTIPMTPTEVSAPILVLPEGTKDFVVYCDASLKGYGAVLMQREKVIAYASRQLKVHEENYATHDLELGAKELNLRGRRWIKLLSDEDCEIQYHPGKANVVADALRRKERNKPLRLLRFNGLRDLVMHESHKSKYSIHPGSDKMYQDLKLLYWWPNTKADIATITMDFVSGMPRTPSRYDTIWVIVDRLTKLAHFLPMKKAESMENLTQLYLKEVVCRHGVPISIISDLDSHFTSRFWRSLQKALGTNLDMSTAYHPQTDDQSERTIQTLKDMLRACVIDFGSSWDRHLPLVDFLYNNSYHTSIKAAPYESLYERKCRSPVSPWKGDVCFRKRIKLSPHYIGPFRILARVSHVAYTLELPEELKGIHSTFQVSNLKKCLAKGNIVVLMDEIQLDDKLHVIEEPVEILDRQSKRIK</sequence>
<proteinExistence type="predicted"/>
<dbReference type="PANTHER" id="PTHR37984:SF5">
    <property type="entry name" value="PROTEIN NYNRIN-LIKE"/>
    <property type="match status" value="1"/>
</dbReference>
<keyword evidence="9" id="KW-0238">DNA-binding</keyword>
<dbReference type="SUPFAM" id="SSF56672">
    <property type="entry name" value="DNA/RNA polymerases"/>
    <property type="match status" value="1"/>
</dbReference>
<feature type="compositionally biased region" description="Basic and acidic residues" evidence="12">
    <location>
        <begin position="736"/>
        <end position="751"/>
    </location>
</feature>
<evidence type="ECO:0000256" key="6">
    <source>
        <dbReference type="ARBA" id="ARBA00022908"/>
    </source>
</evidence>
<feature type="region of interest" description="Disordered" evidence="12">
    <location>
        <begin position="449"/>
        <end position="613"/>
    </location>
</feature>
<dbReference type="PROSITE" id="PS50994">
    <property type="entry name" value="INTEGRASE"/>
    <property type="match status" value="1"/>
</dbReference>
<keyword evidence="8" id="KW-0548">Nucleotidyltransferase</keyword>
<dbReference type="InterPro" id="IPR043502">
    <property type="entry name" value="DNA/RNA_pol_sf"/>
</dbReference>
<evidence type="ECO:0000256" key="2">
    <source>
        <dbReference type="ARBA" id="ARBA00022723"/>
    </source>
</evidence>
<evidence type="ECO:0000256" key="11">
    <source>
        <dbReference type="ARBA" id="ARBA00023268"/>
    </source>
</evidence>
<feature type="compositionally biased region" description="Low complexity" evidence="12">
    <location>
        <begin position="752"/>
        <end position="767"/>
    </location>
</feature>
<evidence type="ECO:0000256" key="7">
    <source>
        <dbReference type="ARBA" id="ARBA00022918"/>
    </source>
</evidence>
<dbReference type="Pfam" id="PF24626">
    <property type="entry name" value="SH3_Tf2-1"/>
    <property type="match status" value="1"/>
</dbReference>
<keyword evidence="3" id="KW-0064">Aspartyl protease</keyword>